<sequence length="111" mass="12057">AEVCSTSASDSQDVLQVSDDNDNMATSTATASDKNIVSSFTSVTPTKKAKSRSPVSLYFHKGLLTIYQYFAAFHLGWNTTKPTSSQQLLTFTSEMTISSQSLTPAQKTKLH</sequence>
<evidence type="ECO:0000313" key="1">
    <source>
        <dbReference type="EMBL" id="CAG8570171.1"/>
    </source>
</evidence>
<accession>A0ACA9M8Z0</accession>
<comment type="caution">
    <text evidence="1">The sequence shown here is derived from an EMBL/GenBank/DDBJ whole genome shotgun (WGS) entry which is preliminary data.</text>
</comment>
<protein>
    <submittedName>
        <fullName evidence="1">14769_t:CDS:1</fullName>
    </submittedName>
</protein>
<keyword evidence="2" id="KW-1185">Reference proteome</keyword>
<gene>
    <name evidence="1" type="ORF">SPELUC_LOCUS5962</name>
</gene>
<feature type="non-terminal residue" evidence="1">
    <location>
        <position position="1"/>
    </location>
</feature>
<reference evidence="1" key="1">
    <citation type="submission" date="2021-06" db="EMBL/GenBank/DDBJ databases">
        <authorList>
            <person name="Kallberg Y."/>
            <person name="Tangrot J."/>
            <person name="Rosling A."/>
        </authorList>
    </citation>
    <scope>NUCLEOTIDE SEQUENCE</scope>
    <source>
        <strain evidence="1">28 12/20/2015</strain>
    </source>
</reference>
<dbReference type="EMBL" id="CAJVPW010006528">
    <property type="protein sequence ID" value="CAG8570171.1"/>
    <property type="molecule type" value="Genomic_DNA"/>
</dbReference>
<dbReference type="Proteomes" id="UP000789366">
    <property type="component" value="Unassembled WGS sequence"/>
</dbReference>
<evidence type="ECO:0000313" key="2">
    <source>
        <dbReference type="Proteomes" id="UP000789366"/>
    </source>
</evidence>
<organism evidence="1 2">
    <name type="scientific">Cetraspora pellucida</name>
    <dbReference type="NCBI Taxonomy" id="1433469"/>
    <lineage>
        <taxon>Eukaryota</taxon>
        <taxon>Fungi</taxon>
        <taxon>Fungi incertae sedis</taxon>
        <taxon>Mucoromycota</taxon>
        <taxon>Glomeromycotina</taxon>
        <taxon>Glomeromycetes</taxon>
        <taxon>Diversisporales</taxon>
        <taxon>Gigasporaceae</taxon>
        <taxon>Cetraspora</taxon>
    </lineage>
</organism>
<name>A0ACA9M8Z0_9GLOM</name>
<proteinExistence type="predicted"/>
<feature type="non-terminal residue" evidence="1">
    <location>
        <position position="111"/>
    </location>
</feature>